<dbReference type="PROSITE" id="PS50005">
    <property type="entry name" value="TPR"/>
    <property type="match status" value="1"/>
</dbReference>
<organism evidence="2 3">
    <name type="scientific">Rotaria socialis</name>
    <dbReference type="NCBI Taxonomy" id="392032"/>
    <lineage>
        <taxon>Eukaryota</taxon>
        <taxon>Metazoa</taxon>
        <taxon>Spiralia</taxon>
        <taxon>Gnathifera</taxon>
        <taxon>Rotifera</taxon>
        <taxon>Eurotatoria</taxon>
        <taxon>Bdelloidea</taxon>
        <taxon>Philodinida</taxon>
        <taxon>Philodinidae</taxon>
        <taxon>Rotaria</taxon>
    </lineage>
</organism>
<evidence type="ECO:0000313" key="3">
    <source>
        <dbReference type="Proteomes" id="UP000663838"/>
    </source>
</evidence>
<name>A0A821J0Q8_9BILA</name>
<dbReference type="InterPro" id="IPR019734">
    <property type="entry name" value="TPR_rpt"/>
</dbReference>
<accession>A0A821J0Q8</accession>
<keyword evidence="1" id="KW-0802">TPR repeat</keyword>
<reference evidence="2" key="1">
    <citation type="submission" date="2021-02" db="EMBL/GenBank/DDBJ databases">
        <authorList>
            <person name="Nowell W R."/>
        </authorList>
    </citation>
    <scope>NUCLEOTIDE SEQUENCE</scope>
</reference>
<proteinExistence type="predicted"/>
<dbReference type="Gene3D" id="1.25.40.10">
    <property type="entry name" value="Tetratricopeptide repeat domain"/>
    <property type="match status" value="1"/>
</dbReference>
<dbReference type="SMART" id="SM00028">
    <property type="entry name" value="TPR"/>
    <property type="match status" value="2"/>
</dbReference>
<feature type="repeat" description="TPR" evidence="1">
    <location>
        <begin position="144"/>
        <end position="177"/>
    </location>
</feature>
<sequence>MKIEFDPTDHDNLLSLLTEKLGLRLVQWDPLEPHVSEWSEDSVVANSCESAMNLMKRELRYPVLANTYDSADDSNKTVRFYEKVQFLSESVISHWVNTNNVQNICLGRMGYIHIINGNYKLAVKLLEQSVKMKRDNNMNSFYNYEILRDIGLLHMILGNYSMALASFKKALPILELTSDNNKRKQRLILKRIEEAKEALKYRVAT</sequence>
<evidence type="ECO:0000256" key="1">
    <source>
        <dbReference type="PROSITE-ProRule" id="PRU00339"/>
    </source>
</evidence>
<evidence type="ECO:0008006" key="4">
    <source>
        <dbReference type="Google" id="ProtNLM"/>
    </source>
</evidence>
<dbReference type="Pfam" id="PF13181">
    <property type="entry name" value="TPR_8"/>
    <property type="match status" value="2"/>
</dbReference>
<dbReference type="InterPro" id="IPR011990">
    <property type="entry name" value="TPR-like_helical_dom_sf"/>
</dbReference>
<protein>
    <recommendedName>
        <fullName evidence="4">Tetratricopeptide repeat protein</fullName>
    </recommendedName>
</protein>
<dbReference type="EMBL" id="CAJOBS010001265">
    <property type="protein sequence ID" value="CAF4710493.1"/>
    <property type="molecule type" value="Genomic_DNA"/>
</dbReference>
<gene>
    <name evidence="2" type="ORF">TOA249_LOCUS17628</name>
</gene>
<evidence type="ECO:0000313" key="2">
    <source>
        <dbReference type="EMBL" id="CAF4710493.1"/>
    </source>
</evidence>
<dbReference type="SUPFAM" id="SSF48452">
    <property type="entry name" value="TPR-like"/>
    <property type="match status" value="1"/>
</dbReference>
<comment type="caution">
    <text evidence="2">The sequence shown here is derived from an EMBL/GenBank/DDBJ whole genome shotgun (WGS) entry which is preliminary data.</text>
</comment>
<dbReference type="AlphaFoldDB" id="A0A821J0Q8"/>
<dbReference type="Proteomes" id="UP000663838">
    <property type="component" value="Unassembled WGS sequence"/>
</dbReference>